<proteinExistence type="predicted"/>
<keyword evidence="1" id="KW-0812">Transmembrane</keyword>
<evidence type="ECO:0000313" key="2">
    <source>
        <dbReference type="EMBL" id="SVA94317.1"/>
    </source>
</evidence>
<keyword evidence="1" id="KW-1133">Transmembrane helix</keyword>
<sequence>MNSKVKTIINIIGFYIGWWACVLGTANDNLYLGPAAFFTGEKFGAIEFHLSALFSGLVIAIVYGISMPAIYFLNRHLGLDS</sequence>
<protein>
    <submittedName>
        <fullName evidence="2">Uncharacterized protein</fullName>
    </submittedName>
</protein>
<evidence type="ECO:0000256" key="1">
    <source>
        <dbReference type="SAM" id="Phobius"/>
    </source>
</evidence>
<feature type="transmembrane region" description="Helical" evidence="1">
    <location>
        <begin position="46"/>
        <end position="73"/>
    </location>
</feature>
<accession>A0A381ZZQ3</accession>
<gene>
    <name evidence="2" type="ORF">METZ01_LOCUS147171</name>
</gene>
<organism evidence="2">
    <name type="scientific">marine metagenome</name>
    <dbReference type="NCBI Taxonomy" id="408172"/>
    <lineage>
        <taxon>unclassified sequences</taxon>
        <taxon>metagenomes</taxon>
        <taxon>ecological metagenomes</taxon>
    </lineage>
</organism>
<feature type="transmembrane region" description="Helical" evidence="1">
    <location>
        <begin position="7"/>
        <end position="26"/>
    </location>
</feature>
<dbReference type="AlphaFoldDB" id="A0A381ZZQ3"/>
<keyword evidence="1" id="KW-0472">Membrane</keyword>
<reference evidence="2" key="1">
    <citation type="submission" date="2018-05" db="EMBL/GenBank/DDBJ databases">
        <authorList>
            <person name="Lanie J.A."/>
            <person name="Ng W.-L."/>
            <person name="Kazmierczak K.M."/>
            <person name="Andrzejewski T.M."/>
            <person name="Davidsen T.M."/>
            <person name="Wayne K.J."/>
            <person name="Tettelin H."/>
            <person name="Glass J.I."/>
            <person name="Rusch D."/>
            <person name="Podicherti R."/>
            <person name="Tsui H.-C.T."/>
            <person name="Winkler M.E."/>
        </authorList>
    </citation>
    <scope>NUCLEOTIDE SEQUENCE</scope>
</reference>
<name>A0A381ZZQ3_9ZZZZ</name>
<dbReference type="EMBL" id="UINC01023178">
    <property type="protein sequence ID" value="SVA94317.1"/>
    <property type="molecule type" value="Genomic_DNA"/>
</dbReference>